<proteinExistence type="inferred from homology"/>
<comment type="subcellular location">
    <subcellularLocation>
        <location evidence="1">Cytoplasm</location>
    </subcellularLocation>
</comment>
<dbReference type="SUPFAM" id="SSF52799">
    <property type="entry name" value="(Phosphotyrosine protein) phosphatases II"/>
    <property type="match status" value="1"/>
</dbReference>
<evidence type="ECO:0000313" key="12">
    <source>
        <dbReference type="Proteomes" id="UP000015104"/>
    </source>
</evidence>
<dbReference type="InterPro" id="IPR029021">
    <property type="entry name" value="Prot-tyrosine_phosphatase-like"/>
</dbReference>
<evidence type="ECO:0000256" key="8">
    <source>
        <dbReference type="SAM" id="MobiDB-lite"/>
    </source>
</evidence>
<evidence type="ECO:0000313" key="11">
    <source>
        <dbReference type="EnsemblMetazoa" id="tetur02g01050.1"/>
    </source>
</evidence>
<keyword evidence="5" id="KW-0378">Hydrolase</keyword>
<reference evidence="11" key="2">
    <citation type="submission" date="2015-06" db="UniProtKB">
        <authorList>
            <consortium name="EnsemblMetazoa"/>
        </authorList>
    </citation>
    <scope>IDENTIFICATION</scope>
</reference>
<dbReference type="STRING" id="32264.T1JUI3"/>
<dbReference type="PANTHER" id="PTHR45983:SF2">
    <property type="entry name" value="PROTEIN-TYROSINE-PHOSPHATASE"/>
    <property type="match status" value="1"/>
</dbReference>
<dbReference type="GO" id="GO:0048666">
    <property type="term" value="P:neuron development"/>
    <property type="evidence" value="ECO:0007669"/>
    <property type="project" value="UniProtKB-ARBA"/>
</dbReference>
<dbReference type="GO" id="GO:0005634">
    <property type="term" value="C:nucleus"/>
    <property type="evidence" value="ECO:0007669"/>
    <property type="project" value="TreeGrafter"/>
</dbReference>
<dbReference type="InterPro" id="IPR003595">
    <property type="entry name" value="Tyr_Pase_cat"/>
</dbReference>
<comment type="similarity">
    <text evidence="7">Belongs to the protein-tyrosine phosphatase family. Non-receptor class 4 subfamily.</text>
</comment>
<feature type="compositionally biased region" description="Low complexity" evidence="8">
    <location>
        <begin position="330"/>
        <end position="347"/>
    </location>
</feature>
<dbReference type="FunFam" id="3.90.190.10:FF:000045">
    <property type="entry name" value="Tyrosine-protein phosphatase non-receptor type 12"/>
    <property type="match status" value="1"/>
</dbReference>
<accession>T1JUI3</accession>
<sequence>MNLKTILRNFLNHFETLEERRKCPNDDDDLYAVEFQSLKELTESLKRDNFYACKHGLKDVNRRKNRYKDILPYDYSRVILSEYPGVPGSDYINANFVRGSTGSACAYVASQGPLPNTVVDFWRMIWECEIRVIVMACNETESGKYKCEMYWPLVSDQEQQYGNITAQQIDWRQVCPDFLVRTFRVTCDNKERIVCQFHYTTWPDHGVPTTVGPILELVRLMRDVQATEATPILVHCSAGCGRTGTICSIDYVWALLRTGKLKEDFSLYKIIHEMRRQRIAMVQTQEQYILCYRAVAALFEQQLKVIDAHTYENLDEDGEPYHKFAEEENSATANSSSDEESSSGISEAEIHYRVQRSATFPSKDMKQLVDSWKSKKMTTTPSTELPLHPSDSMMYNENQSSNDNKQEKLIGKATVIRRPSIAKFKAMFGSMELAHHQLRSHHSQSHPHHLHNPSHLRSLERLRFNETASTNGNNNNNNNSNSNYCQNNFTSRFQDSDCADSVATSDQEGEPDCEPPSCYQINANPLCEPKKPFTYLTPDQLKAFTARPPCSPSPPPPPTLIGDSKNHESNSPDDEIDGQPTYESPADILRHQHPSHTMLQRSLDDGMINVFNKHRSSLMRDEMKYHFSNERSNAHKSNELQ</sequence>
<evidence type="ECO:0000256" key="3">
    <source>
        <dbReference type="ARBA" id="ARBA00022490"/>
    </source>
</evidence>
<evidence type="ECO:0000256" key="7">
    <source>
        <dbReference type="ARBA" id="ARBA00034734"/>
    </source>
</evidence>
<feature type="compositionally biased region" description="Polar residues" evidence="8">
    <location>
        <begin position="393"/>
        <end position="403"/>
    </location>
</feature>
<evidence type="ECO:0000256" key="6">
    <source>
        <dbReference type="ARBA" id="ARBA00022912"/>
    </source>
</evidence>
<keyword evidence="4" id="KW-0597">Phosphoprotein</keyword>
<dbReference type="InterPro" id="IPR000387">
    <property type="entry name" value="Tyr_Pase_dom"/>
</dbReference>
<dbReference type="EnsemblMetazoa" id="tetur02g01050.1">
    <property type="protein sequence ID" value="tetur02g01050.1"/>
    <property type="gene ID" value="tetur02g01050"/>
</dbReference>
<dbReference type="GO" id="GO:0004726">
    <property type="term" value="F:non-membrane spanning protein tyrosine phosphatase activity"/>
    <property type="evidence" value="ECO:0007669"/>
    <property type="project" value="InterPro"/>
</dbReference>
<feature type="domain" description="Tyrosine-protein phosphatase" evidence="9">
    <location>
        <begin position="31"/>
        <end position="298"/>
    </location>
</feature>
<dbReference type="PANTHER" id="PTHR45983">
    <property type="entry name" value="TYROSINE PHOSPHATSE N18, PUTATIVE-RELATED"/>
    <property type="match status" value="1"/>
</dbReference>
<dbReference type="InterPro" id="IPR047170">
    <property type="entry name" value="PTN12/18/22"/>
</dbReference>
<feature type="region of interest" description="Disordered" evidence="8">
    <location>
        <begin position="326"/>
        <end position="347"/>
    </location>
</feature>
<feature type="domain" description="Tyrosine specific protein phosphatases" evidence="10">
    <location>
        <begin position="215"/>
        <end position="289"/>
    </location>
</feature>
<dbReference type="PROSITE" id="PS00383">
    <property type="entry name" value="TYR_PHOSPHATASE_1"/>
    <property type="match status" value="1"/>
</dbReference>
<dbReference type="PROSITE" id="PS50055">
    <property type="entry name" value="TYR_PHOSPHATASE_PTP"/>
    <property type="match status" value="1"/>
</dbReference>
<organism evidence="11 12">
    <name type="scientific">Tetranychus urticae</name>
    <name type="common">Two-spotted spider mite</name>
    <dbReference type="NCBI Taxonomy" id="32264"/>
    <lineage>
        <taxon>Eukaryota</taxon>
        <taxon>Metazoa</taxon>
        <taxon>Ecdysozoa</taxon>
        <taxon>Arthropoda</taxon>
        <taxon>Chelicerata</taxon>
        <taxon>Arachnida</taxon>
        <taxon>Acari</taxon>
        <taxon>Acariformes</taxon>
        <taxon>Trombidiformes</taxon>
        <taxon>Prostigmata</taxon>
        <taxon>Eleutherengona</taxon>
        <taxon>Raphignathae</taxon>
        <taxon>Tetranychoidea</taxon>
        <taxon>Tetranychidae</taxon>
        <taxon>Tetranychus</taxon>
    </lineage>
</organism>
<dbReference type="HOGENOM" id="CLU_427212_0_0_1"/>
<dbReference type="eggNOG" id="KOG0789">
    <property type="taxonomic scope" value="Eukaryota"/>
</dbReference>
<dbReference type="Proteomes" id="UP000015104">
    <property type="component" value="Unassembled WGS sequence"/>
</dbReference>
<dbReference type="SMART" id="SM00194">
    <property type="entry name" value="PTPc"/>
    <property type="match status" value="1"/>
</dbReference>
<feature type="region of interest" description="Disordered" evidence="8">
    <location>
        <begin position="467"/>
        <end position="487"/>
    </location>
</feature>
<reference evidence="12" key="1">
    <citation type="submission" date="2011-08" db="EMBL/GenBank/DDBJ databases">
        <authorList>
            <person name="Rombauts S."/>
        </authorList>
    </citation>
    <scope>NUCLEOTIDE SEQUENCE</scope>
    <source>
        <strain evidence="12">London</strain>
    </source>
</reference>
<dbReference type="EMBL" id="CAEY01000779">
    <property type="status" value="NOT_ANNOTATED_CDS"/>
    <property type="molecule type" value="Genomic_DNA"/>
</dbReference>
<feature type="compositionally biased region" description="Pro residues" evidence="8">
    <location>
        <begin position="549"/>
        <end position="559"/>
    </location>
</feature>
<evidence type="ECO:0000256" key="1">
    <source>
        <dbReference type="ARBA" id="ARBA00004496"/>
    </source>
</evidence>
<evidence type="ECO:0000256" key="2">
    <source>
        <dbReference type="ARBA" id="ARBA00013064"/>
    </source>
</evidence>
<name>T1JUI3_TETUR</name>
<keyword evidence="3" id="KW-0963">Cytoplasm</keyword>
<protein>
    <recommendedName>
        <fullName evidence="2">protein-tyrosine-phosphatase</fullName>
        <ecNumber evidence="2">3.1.3.48</ecNumber>
    </recommendedName>
</protein>
<dbReference type="PRINTS" id="PR00700">
    <property type="entry name" value="PRTYPHPHTASE"/>
</dbReference>
<feature type="region of interest" description="Disordered" evidence="8">
    <location>
        <begin position="544"/>
        <end position="587"/>
    </location>
</feature>
<evidence type="ECO:0000259" key="9">
    <source>
        <dbReference type="PROSITE" id="PS50055"/>
    </source>
</evidence>
<feature type="region of interest" description="Disordered" evidence="8">
    <location>
        <begin position="375"/>
        <end position="405"/>
    </location>
</feature>
<evidence type="ECO:0000256" key="5">
    <source>
        <dbReference type="ARBA" id="ARBA00022801"/>
    </source>
</evidence>
<evidence type="ECO:0000259" key="10">
    <source>
        <dbReference type="PROSITE" id="PS50056"/>
    </source>
</evidence>
<dbReference type="EC" id="3.1.3.48" evidence="2"/>
<dbReference type="AlphaFoldDB" id="T1JUI3"/>
<dbReference type="SMART" id="SM00404">
    <property type="entry name" value="PTPc_motif"/>
    <property type="match status" value="1"/>
</dbReference>
<dbReference type="Pfam" id="PF00102">
    <property type="entry name" value="Y_phosphatase"/>
    <property type="match status" value="1"/>
</dbReference>
<dbReference type="Gene3D" id="3.90.190.10">
    <property type="entry name" value="Protein tyrosine phosphatase superfamily"/>
    <property type="match status" value="1"/>
</dbReference>
<evidence type="ECO:0000256" key="4">
    <source>
        <dbReference type="ARBA" id="ARBA00022553"/>
    </source>
</evidence>
<dbReference type="GO" id="GO:0005737">
    <property type="term" value="C:cytoplasm"/>
    <property type="evidence" value="ECO:0007669"/>
    <property type="project" value="UniProtKB-SubCell"/>
</dbReference>
<dbReference type="InterPro" id="IPR000242">
    <property type="entry name" value="PTP_cat"/>
</dbReference>
<keyword evidence="6" id="KW-0904">Protein phosphatase</keyword>
<dbReference type="PROSITE" id="PS50056">
    <property type="entry name" value="TYR_PHOSPHATASE_2"/>
    <property type="match status" value="1"/>
</dbReference>
<keyword evidence="12" id="KW-1185">Reference proteome</keyword>
<dbReference type="InterPro" id="IPR016130">
    <property type="entry name" value="Tyr_Pase_AS"/>
</dbReference>